<gene>
    <name evidence="1" type="ORF">SAMN04488028_104171</name>
</gene>
<dbReference type="RefSeq" id="WP_073122775.1">
    <property type="nucleotide sequence ID" value="NZ_FRAA01000004.1"/>
</dbReference>
<dbReference type="EMBL" id="FRAA01000004">
    <property type="protein sequence ID" value="SHK31720.1"/>
    <property type="molecule type" value="Genomic_DNA"/>
</dbReference>
<evidence type="ECO:0000313" key="2">
    <source>
        <dbReference type="Proteomes" id="UP000184474"/>
    </source>
</evidence>
<dbReference type="InterPro" id="IPR016181">
    <property type="entry name" value="Acyl_CoA_acyltransferase"/>
</dbReference>
<proteinExistence type="predicted"/>
<organism evidence="1 2">
    <name type="scientific">Reichenbachiella agariperforans</name>
    <dbReference type="NCBI Taxonomy" id="156994"/>
    <lineage>
        <taxon>Bacteria</taxon>
        <taxon>Pseudomonadati</taxon>
        <taxon>Bacteroidota</taxon>
        <taxon>Cytophagia</taxon>
        <taxon>Cytophagales</taxon>
        <taxon>Reichenbachiellaceae</taxon>
        <taxon>Reichenbachiella</taxon>
    </lineage>
</organism>
<evidence type="ECO:0000313" key="1">
    <source>
        <dbReference type="EMBL" id="SHK31720.1"/>
    </source>
</evidence>
<dbReference type="AlphaFoldDB" id="A0A1M6RH05"/>
<dbReference type="PANTHER" id="PTHR41368">
    <property type="entry name" value="PROTEIN YGHO"/>
    <property type="match status" value="1"/>
</dbReference>
<accession>A0A1M6RH05</accession>
<dbReference type="STRING" id="156994.SAMN04488028_104171"/>
<keyword evidence="2" id="KW-1185">Reference proteome</keyword>
<dbReference type="Gene3D" id="3.40.630.30">
    <property type="match status" value="1"/>
</dbReference>
<protein>
    <recommendedName>
        <fullName evidence="3">N-acetyltransferase domain-containing protein</fullName>
    </recommendedName>
</protein>
<dbReference type="SUPFAM" id="SSF55729">
    <property type="entry name" value="Acyl-CoA N-acyltransferases (Nat)"/>
    <property type="match status" value="1"/>
</dbReference>
<dbReference type="InterPro" id="IPR039968">
    <property type="entry name" value="BcerS-like"/>
</dbReference>
<dbReference type="PANTHER" id="PTHR41368:SF1">
    <property type="entry name" value="PROTEIN YGHO"/>
    <property type="match status" value="1"/>
</dbReference>
<sequence>MVSIKLVSTKKELKQFIDFPHDLYASNPNYVPELYMSQYEILDKKSAPFFLHSEADYFLAERDGKIVGRIAAIKNNNYIEYTSNEIGHFGFFDVINDSEVANALLDKAKSWIAERGLSQMAGPYNLSTNESCGTLIEGYDLPPTIMMTFNEPYLNDLLIAYGFETDMTLLSYIVYTKDMPEKLSRMSGLLKDRLESKGITIRKANLKDFKNEVDKLYRVYNKAWEKNWGFVPMTEEEFKHSAKDMKLIVDPDFLLIAEAKGEPIAFSLSLPDLNVAQKHIKRGRLLPFGIFKLLYYKRKIDRVRVITLGVVEEYRKLGIDAYFYAKAFEESKNKNLLYGEASWILESNEMMNKALININANVYKKHRLYKKAI</sequence>
<evidence type="ECO:0008006" key="3">
    <source>
        <dbReference type="Google" id="ProtNLM"/>
    </source>
</evidence>
<dbReference type="Proteomes" id="UP000184474">
    <property type="component" value="Unassembled WGS sequence"/>
</dbReference>
<name>A0A1M6RH05_REIAG</name>
<reference evidence="2" key="1">
    <citation type="submission" date="2016-11" db="EMBL/GenBank/DDBJ databases">
        <authorList>
            <person name="Varghese N."/>
            <person name="Submissions S."/>
        </authorList>
    </citation>
    <scope>NUCLEOTIDE SEQUENCE [LARGE SCALE GENOMIC DNA]</scope>
    <source>
        <strain evidence="2">DSM 26134</strain>
    </source>
</reference>